<dbReference type="EMBL" id="MFQY01000065">
    <property type="protein sequence ID" value="OGH89171.1"/>
    <property type="molecule type" value="Genomic_DNA"/>
</dbReference>
<evidence type="ECO:0000256" key="2">
    <source>
        <dbReference type="ARBA" id="ARBA00023125"/>
    </source>
</evidence>
<evidence type="ECO:0000256" key="1">
    <source>
        <dbReference type="ARBA" id="ARBA00023067"/>
    </source>
</evidence>
<dbReference type="GO" id="GO:0003677">
    <property type="term" value="F:DNA binding"/>
    <property type="evidence" value="ECO:0007669"/>
    <property type="project" value="UniProtKB-KW"/>
</dbReference>
<dbReference type="PRINTS" id="PR01727">
    <property type="entry name" value="DNABINDINGHU"/>
</dbReference>
<evidence type="ECO:0000256" key="3">
    <source>
        <dbReference type="RuleBase" id="RU003939"/>
    </source>
</evidence>
<dbReference type="Proteomes" id="UP000178895">
    <property type="component" value="Unassembled WGS sequence"/>
</dbReference>
<evidence type="ECO:0008006" key="6">
    <source>
        <dbReference type="Google" id="ProtNLM"/>
    </source>
</evidence>
<evidence type="ECO:0000313" key="5">
    <source>
        <dbReference type="Proteomes" id="UP000178895"/>
    </source>
</evidence>
<gene>
    <name evidence="4" type="ORF">A2469_02625</name>
</gene>
<dbReference type="Pfam" id="PF00216">
    <property type="entry name" value="Bac_DNA_binding"/>
    <property type="match status" value="1"/>
</dbReference>
<feature type="non-terminal residue" evidence="4">
    <location>
        <position position="146"/>
    </location>
</feature>
<dbReference type="GO" id="GO:0030527">
    <property type="term" value="F:structural constituent of chromatin"/>
    <property type="evidence" value="ECO:0007669"/>
    <property type="project" value="InterPro"/>
</dbReference>
<dbReference type="InterPro" id="IPR000119">
    <property type="entry name" value="Hist_DNA-bd"/>
</dbReference>
<accession>A0A1F6NZ54</accession>
<protein>
    <recommendedName>
        <fullName evidence="6">DNA-binding protein HU</fullName>
    </recommendedName>
</protein>
<dbReference type="SMART" id="SM00411">
    <property type="entry name" value="BHL"/>
    <property type="match status" value="1"/>
</dbReference>
<dbReference type="GO" id="GO:0005829">
    <property type="term" value="C:cytosol"/>
    <property type="evidence" value="ECO:0007669"/>
    <property type="project" value="TreeGrafter"/>
</dbReference>
<dbReference type="SUPFAM" id="SSF47729">
    <property type="entry name" value="IHF-like DNA-binding proteins"/>
    <property type="match status" value="1"/>
</dbReference>
<dbReference type="PROSITE" id="PS00045">
    <property type="entry name" value="HISTONE_LIKE"/>
    <property type="match status" value="1"/>
</dbReference>
<name>A0A1F6NZ54_9BACT</name>
<proteinExistence type="inferred from homology"/>
<reference evidence="4 5" key="1">
    <citation type="journal article" date="2016" name="Nat. Commun.">
        <title>Thousands of microbial genomes shed light on interconnected biogeochemical processes in an aquifer system.</title>
        <authorList>
            <person name="Anantharaman K."/>
            <person name="Brown C.T."/>
            <person name="Hug L.A."/>
            <person name="Sharon I."/>
            <person name="Castelle C.J."/>
            <person name="Probst A.J."/>
            <person name="Thomas B.C."/>
            <person name="Singh A."/>
            <person name="Wilkins M.J."/>
            <person name="Karaoz U."/>
            <person name="Brodie E.L."/>
            <person name="Williams K.H."/>
            <person name="Hubbard S.S."/>
            <person name="Banfield J.F."/>
        </authorList>
    </citation>
    <scope>NUCLEOTIDE SEQUENCE [LARGE SCALE GENOMIC DNA]</scope>
</reference>
<sequence>MRRLRLCALKNSKTYSERCGVDINLPIFYNITIPILLKQNRGSSISIKRNRDNLNNFMNKAELAQTIAGKIGASKKDAEEMVASFVEIVTSTLKSGGEVNIAGFGAFSARTRAGRIGVNPQNPSEKIQIPSVVVPKFKAGKGLKDA</sequence>
<comment type="caution">
    <text evidence="4">The sequence shown here is derived from an EMBL/GenBank/DDBJ whole genome shotgun (WGS) entry which is preliminary data.</text>
</comment>
<dbReference type="PANTHER" id="PTHR33175">
    <property type="entry name" value="DNA-BINDING PROTEIN HU"/>
    <property type="match status" value="1"/>
</dbReference>
<keyword evidence="1" id="KW-0226">DNA condensation</keyword>
<keyword evidence="2" id="KW-0238">DNA-binding</keyword>
<dbReference type="PANTHER" id="PTHR33175:SF3">
    <property type="entry name" value="DNA-BINDING PROTEIN HU-BETA"/>
    <property type="match status" value="1"/>
</dbReference>
<dbReference type="CDD" id="cd13831">
    <property type="entry name" value="HU"/>
    <property type="match status" value="1"/>
</dbReference>
<dbReference type="GO" id="GO:0030261">
    <property type="term" value="P:chromosome condensation"/>
    <property type="evidence" value="ECO:0007669"/>
    <property type="project" value="UniProtKB-KW"/>
</dbReference>
<dbReference type="InterPro" id="IPR010992">
    <property type="entry name" value="IHF-like_DNA-bd_dom_sf"/>
</dbReference>
<dbReference type="Gene3D" id="4.10.520.10">
    <property type="entry name" value="IHF-like DNA-binding proteins"/>
    <property type="match status" value="1"/>
</dbReference>
<comment type="similarity">
    <text evidence="3">Belongs to the bacterial histone-like protein family.</text>
</comment>
<dbReference type="AlphaFoldDB" id="A0A1F6NZ54"/>
<organism evidence="4 5">
    <name type="scientific">Candidatus Magasanikbacteria bacterium RIFOXYC2_FULL_40_16</name>
    <dbReference type="NCBI Taxonomy" id="1798703"/>
    <lineage>
        <taxon>Bacteria</taxon>
        <taxon>Candidatus Magasanikiibacteriota</taxon>
    </lineage>
</organism>
<dbReference type="InterPro" id="IPR020816">
    <property type="entry name" value="Histone-like_DNA-bd_CS"/>
</dbReference>
<evidence type="ECO:0000313" key="4">
    <source>
        <dbReference type="EMBL" id="OGH89171.1"/>
    </source>
</evidence>